<keyword evidence="1" id="KW-1133">Transmembrane helix</keyword>
<keyword evidence="1" id="KW-0472">Membrane</keyword>
<dbReference type="PANTHER" id="PTHR37810">
    <property type="entry name" value="IMMUNITY PROTEIN SDPI"/>
    <property type="match status" value="1"/>
</dbReference>
<dbReference type="PANTHER" id="PTHR37810:SF5">
    <property type="entry name" value="IMMUNITY PROTEIN SDPI"/>
    <property type="match status" value="1"/>
</dbReference>
<dbReference type="Pfam" id="PF13630">
    <property type="entry name" value="SdpI"/>
    <property type="match status" value="1"/>
</dbReference>
<dbReference type="AlphaFoldDB" id="T1A5U5"/>
<dbReference type="EMBL" id="AUZX01013048">
    <property type="protein sequence ID" value="EQD37230.1"/>
    <property type="molecule type" value="Genomic_DNA"/>
</dbReference>
<evidence type="ECO:0008006" key="3">
    <source>
        <dbReference type="Google" id="ProtNLM"/>
    </source>
</evidence>
<feature type="transmembrane region" description="Helical" evidence="1">
    <location>
        <begin position="37"/>
        <end position="57"/>
    </location>
</feature>
<feature type="transmembrane region" description="Helical" evidence="1">
    <location>
        <begin position="63"/>
        <end position="81"/>
    </location>
</feature>
<accession>T1A5U5</accession>
<protein>
    <recommendedName>
        <fullName evidence="3">SdpI family protein</fullName>
    </recommendedName>
</protein>
<reference evidence="2" key="2">
    <citation type="journal article" date="2014" name="ISME J.">
        <title>Microbial stratification in low pH oxic and suboxic macroscopic growths along an acid mine drainage.</title>
        <authorList>
            <person name="Mendez-Garcia C."/>
            <person name="Mesa V."/>
            <person name="Sprenger R.R."/>
            <person name="Richter M."/>
            <person name="Diez M.S."/>
            <person name="Solano J."/>
            <person name="Bargiela R."/>
            <person name="Golyshina O.V."/>
            <person name="Manteca A."/>
            <person name="Ramos J.L."/>
            <person name="Gallego J.R."/>
            <person name="Llorente I."/>
            <person name="Martins Dos Santos V.A."/>
            <person name="Jensen O.N."/>
            <person name="Pelaez A.I."/>
            <person name="Sanchez J."/>
            <person name="Ferrer M."/>
        </authorList>
    </citation>
    <scope>NUCLEOTIDE SEQUENCE</scope>
</reference>
<dbReference type="InterPro" id="IPR025962">
    <property type="entry name" value="SdpI/YhfL"/>
</dbReference>
<evidence type="ECO:0000313" key="2">
    <source>
        <dbReference type="EMBL" id="EQD37230.1"/>
    </source>
</evidence>
<sequence>LIVIGNSLAKFSQNGVVGVRTPWTLADKEVWARTNRVAGWLVVLAGAVMAVTGLVGFRMAPGLIALGAAAVLSVGYSYLIWRRINRDDGSSS</sequence>
<reference evidence="2" key="1">
    <citation type="submission" date="2013-08" db="EMBL/GenBank/DDBJ databases">
        <authorList>
            <person name="Mendez C."/>
            <person name="Richter M."/>
            <person name="Ferrer M."/>
            <person name="Sanchez J."/>
        </authorList>
    </citation>
    <scope>NUCLEOTIDE SEQUENCE</scope>
</reference>
<name>T1A5U5_9ZZZZ</name>
<feature type="non-terminal residue" evidence="2">
    <location>
        <position position="1"/>
    </location>
</feature>
<comment type="caution">
    <text evidence="2">The sequence shown here is derived from an EMBL/GenBank/DDBJ whole genome shotgun (WGS) entry which is preliminary data.</text>
</comment>
<dbReference type="GO" id="GO:0009636">
    <property type="term" value="P:response to toxic substance"/>
    <property type="evidence" value="ECO:0007669"/>
    <property type="project" value="TreeGrafter"/>
</dbReference>
<gene>
    <name evidence="2" type="ORF">B1A_17729</name>
</gene>
<proteinExistence type="predicted"/>
<organism evidence="2">
    <name type="scientific">mine drainage metagenome</name>
    <dbReference type="NCBI Taxonomy" id="410659"/>
    <lineage>
        <taxon>unclassified sequences</taxon>
        <taxon>metagenomes</taxon>
        <taxon>ecological metagenomes</taxon>
    </lineage>
</organism>
<keyword evidence="1" id="KW-0812">Transmembrane</keyword>
<evidence type="ECO:0000256" key="1">
    <source>
        <dbReference type="SAM" id="Phobius"/>
    </source>
</evidence>